<sequence length="96" mass="10948">MTWLILIGILVFVGFVGFVGRATLGVISGSGGMDWAAQDDDDYVSVWDDDWMGNDDIYTLPIYSWMTCNIWHDPFADDFSWSSSSDDDWMWDNSDD</sequence>
<proteinExistence type="predicted"/>
<dbReference type="KEGG" id="pprf:DPRO_0704"/>
<evidence type="ECO:0000313" key="1">
    <source>
        <dbReference type="EMBL" id="SOB57590.1"/>
    </source>
</evidence>
<evidence type="ECO:0000313" key="2">
    <source>
        <dbReference type="Proteomes" id="UP000219215"/>
    </source>
</evidence>
<organism evidence="1 2">
    <name type="scientific">Pseudodesulfovibrio profundus</name>
    <dbReference type="NCBI Taxonomy" id="57320"/>
    <lineage>
        <taxon>Bacteria</taxon>
        <taxon>Pseudomonadati</taxon>
        <taxon>Thermodesulfobacteriota</taxon>
        <taxon>Desulfovibrionia</taxon>
        <taxon>Desulfovibrionales</taxon>
        <taxon>Desulfovibrionaceae</taxon>
    </lineage>
</organism>
<dbReference type="Proteomes" id="UP000219215">
    <property type="component" value="Chromosome DPRO"/>
</dbReference>
<reference evidence="2" key="1">
    <citation type="submission" date="2017-09" db="EMBL/GenBank/DDBJ databases">
        <authorList>
            <person name="Regsiter A."/>
            <person name="William W."/>
        </authorList>
    </citation>
    <scope>NUCLEOTIDE SEQUENCE [LARGE SCALE GENOMIC DNA]</scope>
    <source>
        <strain evidence="2">500-1</strain>
    </source>
</reference>
<dbReference type="RefSeq" id="WP_157917357.1">
    <property type="nucleotide sequence ID" value="NZ_LT907975.1"/>
</dbReference>
<dbReference type="AlphaFoldDB" id="A0A2C8F4Q3"/>
<keyword evidence="2" id="KW-1185">Reference proteome</keyword>
<dbReference type="EMBL" id="LT907975">
    <property type="protein sequence ID" value="SOB57590.1"/>
    <property type="molecule type" value="Genomic_DNA"/>
</dbReference>
<gene>
    <name evidence="1" type="ORF">DPRO_0704</name>
</gene>
<name>A0A2C8F4Q3_9BACT</name>
<protein>
    <submittedName>
        <fullName evidence="1">Uncharacterized protein</fullName>
    </submittedName>
</protein>
<accession>A0A2C8F4Q3</accession>